<name>A0A392WFN8_9FABA</name>
<feature type="non-terminal residue" evidence="1">
    <location>
        <position position="1"/>
    </location>
</feature>
<evidence type="ECO:0000313" key="2">
    <source>
        <dbReference type="Proteomes" id="UP000265520"/>
    </source>
</evidence>
<dbReference type="GO" id="GO:0016301">
    <property type="term" value="F:kinase activity"/>
    <property type="evidence" value="ECO:0007669"/>
    <property type="project" value="UniProtKB-KW"/>
</dbReference>
<proteinExistence type="predicted"/>
<accession>A0A392WFN8</accession>
<keyword evidence="1" id="KW-0808">Transferase</keyword>
<keyword evidence="2" id="KW-1185">Reference proteome</keyword>
<evidence type="ECO:0000313" key="1">
    <source>
        <dbReference type="EMBL" id="MCI98192.1"/>
    </source>
</evidence>
<comment type="caution">
    <text evidence="1">The sequence shown here is derived from an EMBL/GenBank/DDBJ whole genome shotgun (WGS) entry which is preliminary data.</text>
</comment>
<protein>
    <submittedName>
        <fullName evidence="1">Receptor-like protein kinase ANXUR2</fullName>
    </submittedName>
</protein>
<dbReference type="EMBL" id="LXQA011466689">
    <property type="protein sequence ID" value="MCI98192.1"/>
    <property type="molecule type" value="Genomic_DNA"/>
</dbReference>
<dbReference type="PANTHER" id="PTHR36617:SF5">
    <property type="entry name" value="OS05G0421675 PROTEIN"/>
    <property type="match status" value="1"/>
</dbReference>
<reference evidence="1 2" key="1">
    <citation type="journal article" date="2018" name="Front. Plant Sci.">
        <title>Red Clover (Trifolium pratense) and Zigzag Clover (T. medium) - A Picture of Genomic Similarities and Differences.</title>
        <authorList>
            <person name="Dluhosova J."/>
            <person name="Istvanek J."/>
            <person name="Nedelnik J."/>
            <person name="Repkova J."/>
        </authorList>
    </citation>
    <scope>NUCLEOTIDE SEQUENCE [LARGE SCALE GENOMIC DNA]</scope>
    <source>
        <strain evidence="2">cv. 10/8</strain>
        <tissue evidence="1">Leaf</tissue>
    </source>
</reference>
<organism evidence="1 2">
    <name type="scientific">Trifolium medium</name>
    <dbReference type="NCBI Taxonomy" id="97028"/>
    <lineage>
        <taxon>Eukaryota</taxon>
        <taxon>Viridiplantae</taxon>
        <taxon>Streptophyta</taxon>
        <taxon>Embryophyta</taxon>
        <taxon>Tracheophyta</taxon>
        <taxon>Spermatophyta</taxon>
        <taxon>Magnoliopsida</taxon>
        <taxon>eudicotyledons</taxon>
        <taxon>Gunneridae</taxon>
        <taxon>Pentapetalae</taxon>
        <taxon>rosids</taxon>
        <taxon>fabids</taxon>
        <taxon>Fabales</taxon>
        <taxon>Fabaceae</taxon>
        <taxon>Papilionoideae</taxon>
        <taxon>50 kb inversion clade</taxon>
        <taxon>NPAAA clade</taxon>
        <taxon>Hologalegina</taxon>
        <taxon>IRL clade</taxon>
        <taxon>Trifolieae</taxon>
        <taxon>Trifolium</taxon>
    </lineage>
</organism>
<dbReference type="AlphaFoldDB" id="A0A392WFN8"/>
<keyword evidence="1" id="KW-0418">Kinase</keyword>
<dbReference type="Proteomes" id="UP000265520">
    <property type="component" value="Unassembled WGS sequence"/>
</dbReference>
<sequence>PLCVRFRRLFDLAVNKSSTVAELFTLGWGTGGEAWLLRRQLWAWEEEMLGECQTLLDDFFLQA</sequence>
<dbReference type="PANTHER" id="PTHR36617">
    <property type="entry name" value="PROTEIN, PUTATIVE-RELATED"/>
    <property type="match status" value="1"/>
</dbReference>
<keyword evidence="1" id="KW-0675">Receptor</keyword>